<evidence type="ECO:0000313" key="1">
    <source>
        <dbReference type="EMBL" id="GAH12543.1"/>
    </source>
</evidence>
<evidence type="ECO:0008006" key="2">
    <source>
        <dbReference type="Google" id="ProtNLM"/>
    </source>
</evidence>
<name>X1EV97_9ZZZZ</name>
<gene>
    <name evidence="1" type="ORF">S01H4_61637</name>
</gene>
<organism evidence="1">
    <name type="scientific">marine sediment metagenome</name>
    <dbReference type="NCBI Taxonomy" id="412755"/>
    <lineage>
        <taxon>unclassified sequences</taxon>
        <taxon>metagenomes</taxon>
        <taxon>ecological metagenomes</taxon>
    </lineage>
</organism>
<dbReference type="EMBL" id="BART01036594">
    <property type="protein sequence ID" value="GAH12543.1"/>
    <property type="molecule type" value="Genomic_DNA"/>
</dbReference>
<proteinExistence type="predicted"/>
<sequence>MNRLHGKDLLSFRRPYLTDIDLEVLWDTSPDSRYGRVKRLLKQGTLFHIRRGLYYLADRQSSAKPHPFELAQYIYSPSYIR</sequence>
<dbReference type="AlphaFoldDB" id="X1EV97"/>
<accession>X1EV97</accession>
<protein>
    <recommendedName>
        <fullName evidence="2">AbiEi antitoxin C-terminal domain-containing protein</fullName>
    </recommendedName>
</protein>
<feature type="non-terminal residue" evidence="1">
    <location>
        <position position="81"/>
    </location>
</feature>
<reference evidence="1" key="1">
    <citation type="journal article" date="2014" name="Front. Microbiol.">
        <title>High frequency of phylogenetically diverse reductive dehalogenase-homologous genes in deep subseafloor sedimentary metagenomes.</title>
        <authorList>
            <person name="Kawai M."/>
            <person name="Futagami T."/>
            <person name="Toyoda A."/>
            <person name="Takaki Y."/>
            <person name="Nishi S."/>
            <person name="Hori S."/>
            <person name="Arai W."/>
            <person name="Tsubouchi T."/>
            <person name="Morono Y."/>
            <person name="Uchiyama I."/>
            <person name="Ito T."/>
            <person name="Fujiyama A."/>
            <person name="Inagaki F."/>
            <person name="Takami H."/>
        </authorList>
    </citation>
    <scope>NUCLEOTIDE SEQUENCE</scope>
    <source>
        <strain evidence="1">Expedition CK06-06</strain>
    </source>
</reference>
<comment type="caution">
    <text evidence="1">The sequence shown here is derived from an EMBL/GenBank/DDBJ whole genome shotgun (WGS) entry which is preliminary data.</text>
</comment>